<organism evidence="1 2">
    <name type="scientific">Cloacimonas acidaminovorans (strain Evry)</name>
    <dbReference type="NCBI Taxonomy" id="459349"/>
    <lineage>
        <taxon>Bacteria</taxon>
        <taxon>Pseudomonadati</taxon>
        <taxon>Candidatus Cloacimonadota</taxon>
        <taxon>Candidatus Cloacimonadia</taxon>
        <taxon>Candidatus Cloacimonadales</taxon>
        <taxon>Candidatus Cloacimonadaceae</taxon>
        <taxon>Candidatus Cloacimonas</taxon>
    </lineage>
</organism>
<dbReference type="STRING" id="459349.CLOAM1497"/>
<proteinExistence type="predicted"/>
<dbReference type="KEGG" id="caci:CLOAM1497"/>
<dbReference type="RefSeq" id="WP_015425205.1">
    <property type="nucleotide sequence ID" value="NC_020449.1"/>
</dbReference>
<name>B0VFK9_CLOAI</name>
<sequence length="163" mass="19160">MLDKTLAIDKVELDNLEKTVCIDDLLQPVVHLRCPKYKVSLFVREKIHDELMDFLGGKGINPKFVPGDINYRCDKLSAIAAVIYQNRYRDELYRKEQNNPVITAMKFMDKGRNDRLYCREIYFEEGKQVIICEIHSGKKNQENRKKEKNIIKKVAGYEFKIQS</sequence>
<accession>B0VFK9</accession>
<dbReference type="HOGENOM" id="CLU_1624226_0_0_0"/>
<protein>
    <submittedName>
        <fullName evidence="1">Uncharacterized protein</fullName>
    </submittedName>
</protein>
<keyword evidence="2" id="KW-1185">Reference proteome</keyword>
<dbReference type="EMBL" id="CU466930">
    <property type="protein sequence ID" value="CAO81347.1"/>
    <property type="molecule type" value="Genomic_DNA"/>
</dbReference>
<dbReference type="Proteomes" id="UP000002019">
    <property type="component" value="Chromosome"/>
</dbReference>
<evidence type="ECO:0000313" key="1">
    <source>
        <dbReference type="EMBL" id="CAO81347.1"/>
    </source>
</evidence>
<dbReference type="AlphaFoldDB" id="B0VFK9"/>
<reference evidence="1 2" key="1">
    <citation type="journal article" date="2008" name="J. Bacteriol.">
        <title>'Candidatus Cloacamonas acidaminovorans': genome sequence reconstruction provides a first glimpse of a new bacterial division.</title>
        <authorList>
            <person name="Pelletier E."/>
            <person name="Kreimeyer A."/>
            <person name="Bocs S."/>
            <person name="Rouy Z."/>
            <person name="Gyapay G."/>
            <person name="Chouari R."/>
            <person name="Riviere D."/>
            <person name="Ganesan A."/>
            <person name="Daegelen P."/>
            <person name="Sghir A."/>
            <person name="Cohen G.N."/>
            <person name="Medigue C."/>
            <person name="Weissenbach J."/>
            <person name="Le Paslier D."/>
        </authorList>
    </citation>
    <scope>NUCLEOTIDE SEQUENCE [LARGE SCALE GENOMIC DNA]</scope>
    <source>
        <strain evidence="2">Evry</strain>
    </source>
</reference>
<gene>
    <name evidence="1" type="ordered locus">CLOAM1497</name>
</gene>
<evidence type="ECO:0000313" key="2">
    <source>
        <dbReference type="Proteomes" id="UP000002019"/>
    </source>
</evidence>
<dbReference type="OrthoDB" id="838358at2"/>